<evidence type="ECO:0000313" key="2">
    <source>
        <dbReference type="EMBL" id="KAK2571435.1"/>
    </source>
</evidence>
<gene>
    <name evidence="2" type="ORF">P5673_004028</name>
</gene>
<reference evidence="2" key="1">
    <citation type="journal article" date="2023" name="G3 (Bethesda)">
        <title>Whole genome assembly and annotation of the endangered Caribbean coral Acropora cervicornis.</title>
        <authorList>
            <person name="Selwyn J.D."/>
            <person name="Vollmer S.V."/>
        </authorList>
    </citation>
    <scope>NUCLEOTIDE SEQUENCE</scope>
    <source>
        <strain evidence="2">K2</strain>
    </source>
</reference>
<sequence>MHSMGTKYAGRRINGRMDDPQATYEFPSHFNSSYKGGFKDGIYCDGNQNRMFKSEMEKGMKPA</sequence>
<keyword evidence="3" id="KW-1185">Reference proteome</keyword>
<feature type="region of interest" description="Disordered" evidence="1">
    <location>
        <begin position="1"/>
        <end position="20"/>
    </location>
</feature>
<feature type="non-terminal residue" evidence="2">
    <location>
        <position position="1"/>
    </location>
</feature>
<evidence type="ECO:0000256" key="1">
    <source>
        <dbReference type="SAM" id="MobiDB-lite"/>
    </source>
</evidence>
<organism evidence="2 3">
    <name type="scientific">Acropora cervicornis</name>
    <name type="common">Staghorn coral</name>
    <dbReference type="NCBI Taxonomy" id="6130"/>
    <lineage>
        <taxon>Eukaryota</taxon>
        <taxon>Metazoa</taxon>
        <taxon>Cnidaria</taxon>
        <taxon>Anthozoa</taxon>
        <taxon>Hexacorallia</taxon>
        <taxon>Scleractinia</taxon>
        <taxon>Astrocoeniina</taxon>
        <taxon>Acroporidae</taxon>
        <taxon>Acropora</taxon>
    </lineage>
</organism>
<proteinExistence type="predicted"/>
<accession>A0AAD9R277</accession>
<evidence type="ECO:0000313" key="3">
    <source>
        <dbReference type="Proteomes" id="UP001249851"/>
    </source>
</evidence>
<reference evidence="2" key="2">
    <citation type="journal article" date="2023" name="Science">
        <title>Genomic signatures of disease resistance in endangered staghorn corals.</title>
        <authorList>
            <person name="Vollmer S.V."/>
            <person name="Selwyn J.D."/>
            <person name="Despard B.A."/>
            <person name="Roesel C.L."/>
        </authorList>
    </citation>
    <scope>NUCLEOTIDE SEQUENCE</scope>
    <source>
        <strain evidence="2">K2</strain>
    </source>
</reference>
<dbReference type="AlphaFoldDB" id="A0AAD9R277"/>
<comment type="caution">
    <text evidence="2">The sequence shown here is derived from an EMBL/GenBank/DDBJ whole genome shotgun (WGS) entry which is preliminary data.</text>
</comment>
<dbReference type="Proteomes" id="UP001249851">
    <property type="component" value="Unassembled WGS sequence"/>
</dbReference>
<name>A0AAD9R277_ACRCE</name>
<protein>
    <submittedName>
        <fullName evidence="2">Uncharacterized protein</fullName>
    </submittedName>
</protein>
<dbReference type="EMBL" id="JARQWQ010000006">
    <property type="protein sequence ID" value="KAK2571435.1"/>
    <property type="molecule type" value="Genomic_DNA"/>
</dbReference>